<dbReference type="EMBL" id="LT599585">
    <property type="protein sequence ID" value="SBW85385.1"/>
    <property type="molecule type" value="Genomic_DNA"/>
</dbReference>
<gene>
    <name evidence="2" type="ORF">PVE_P0347</name>
</gene>
<keyword evidence="2" id="KW-0614">Plasmid</keyword>
<evidence type="ECO:0000256" key="1">
    <source>
        <dbReference type="SAM" id="MobiDB-lite"/>
    </source>
</evidence>
<evidence type="ECO:0000313" key="3">
    <source>
        <dbReference type="Proteomes" id="UP000245431"/>
    </source>
</evidence>
<reference evidence="3" key="1">
    <citation type="submission" date="2016-07" db="EMBL/GenBank/DDBJ databases">
        <authorList>
            <person name="Florea S."/>
            <person name="Webb J.S."/>
            <person name="Jaromczyk J."/>
            <person name="Schardl C.L."/>
        </authorList>
    </citation>
    <scope>NUCLEOTIDE SEQUENCE [LARGE SCALE GENOMIC DNA]</scope>
    <source>
        <strain evidence="3">1YdBTEX2</strain>
        <plasmid evidence="3">Plasmid pve_Plasmid</plasmid>
    </source>
</reference>
<organism evidence="2 3">
    <name type="scientific">Pseudomonas veronii 1YdBTEX2</name>
    <dbReference type="NCBI Taxonomy" id="1295141"/>
    <lineage>
        <taxon>Bacteria</taxon>
        <taxon>Pseudomonadati</taxon>
        <taxon>Pseudomonadota</taxon>
        <taxon>Gammaproteobacteria</taxon>
        <taxon>Pseudomonadales</taxon>
        <taxon>Pseudomonadaceae</taxon>
        <taxon>Pseudomonas</taxon>
    </lineage>
</organism>
<evidence type="ECO:0000313" key="2">
    <source>
        <dbReference type="EMBL" id="SBW85385.1"/>
    </source>
</evidence>
<dbReference type="Proteomes" id="UP000245431">
    <property type="component" value="Plasmid PVE_plasmid"/>
</dbReference>
<feature type="region of interest" description="Disordered" evidence="1">
    <location>
        <begin position="43"/>
        <end position="62"/>
    </location>
</feature>
<proteinExistence type="predicted"/>
<protein>
    <submittedName>
        <fullName evidence="2">Uncharacterized protein</fullName>
    </submittedName>
</protein>
<name>A0A1D3KAX2_PSEVE</name>
<geneLocation type="plasmid" evidence="3">
    <name>pve_Plasmid</name>
</geneLocation>
<accession>A0A1D3KAX2</accession>
<sequence>MSAAVEFSTVIDGEQVQGWIVKDGKSYRAYAEFRGERIDVRGSTKSSAESKWREEANHKANE</sequence>
<dbReference type="AlphaFoldDB" id="A0A1D3KAX2"/>